<dbReference type="SUPFAM" id="SSF88659">
    <property type="entry name" value="Sigma3 and sigma4 domains of RNA polymerase sigma factors"/>
    <property type="match status" value="1"/>
</dbReference>
<organism evidence="1 2">
    <name type="scientific">Chitinophaga filiformis</name>
    <name type="common">Myxococcus filiformis</name>
    <name type="synonym">Flexibacter filiformis</name>
    <dbReference type="NCBI Taxonomy" id="104663"/>
    <lineage>
        <taxon>Bacteria</taxon>
        <taxon>Pseudomonadati</taxon>
        <taxon>Bacteroidota</taxon>
        <taxon>Chitinophagia</taxon>
        <taxon>Chitinophagales</taxon>
        <taxon>Chitinophagaceae</taxon>
        <taxon>Chitinophaga</taxon>
    </lineage>
</organism>
<dbReference type="GO" id="GO:0003700">
    <property type="term" value="F:DNA-binding transcription factor activity"/>
    <property type="evidence" value="ECO:0007669"/>
    <property type="project" value="InterPro"/>
</dbReference>
<accession>A0A1G7RY61</accession>
<dbReference type="InterPro" id="IPR013325">
    <property type="entry name" value="RNA_pol_sigma_r2"/>
</dbReference>
<dbReference type="Gene3D" id="1.10.10.10">
    <property type="entry name" value="Winged helix-like DNA-binding domain superfamily/Winged helix DNA-binding domain"/>
    <property type="match status" value="1"/>
</dbReference>
<dbReference type="SUPFAM" id="SSF88946">
    <property type="entry name" value="Sigma2 domain of RNA polymerase sigma factors"/>
    <property type="match status" value="1"/>
</dbReference>
<name>A0A1G7RY61_CHIFI</name>
<dbReference type="Gene3D" id="1.10.1740.10">
    <property type="match status" value="1"/>
</dbReference>
<evidence type="ECO:0000313" key="1">
    <source>
        <dbReference type="EMBL" id="SDG15692.1"/>
    </source>
</evidence>
<dbReference type="RefSeq" id="WP_089833369.1">
    <property type="nucleotide sequence ID" value="NZ_FNBN01000003.1"/>
</dbReference>
<sequence>MSVLIKAPTNIKPLLEEHFVLFIQGDEKGVSYIYNRLFPRLFNYSYAIIKNKFEISSIIHNAFLNAWMHKENMNNMLHLQRYLFLSVKWGCYKYLNSNYHRKHSSYLPYDSLISGQIDDSLEEYDVKYESKELLTLIQNAIPYLKLNRKMVMKLATCGLSHRQINEAASSKYKNFTDEFCLKMKVLKNITKRIKKIETANERKSALSELGIQDYLNPLQRKIFHRYYESKYSLNKIAEELNISPLKVLQQHFYIIRLSEKLKRKLSHS</sequence>
<dbReference type="AlphaFoldDB" id="A0A1G7RY61"/>
<proteinExistence type="predicted"/>
<dbReference type="STRING" id="104663.SAMN04488121_103662"/>
<dbReference type="OrthoDB" id="759001at2"/>
<dbReference type="GO" id="GO:0006352">
    <property type="term" value="P:DNA-templated transcription initiation"/>
    <property type="evidence" value="ECO:0007669"/>
    <property type="project" value="InterPro"/>
</dbReference>
<evidence type="ECO:0000313" key="2">
    <source>
        <dbReference type="Proteomes" id="UP000199045"/>
    </source>
</evidence>
<dbReference type="InterPro" id="IPR036388">
    <property type="entry name" value="WH-like_DNA-bd_sf"/>
</dbReference>
<reference evidence="1 2" key="1">
    <citation type="submission" date="2016-10" db="EMBL/GenBank/DDBJ databases">
        <authorList>
            <person name="de Groot N.N."/>
        </authorList>
    </citation>
    <scope>NUCLEOTIDE SEQUENCE [LARGE SCALE GENOMIC DNA]</scope>
    <source>
        <strain evidence="1 2">DSM 527</strain>
    </source>
</reference>
<gene>
    <name evidence="1" type="ORF">SAMN04488121_103662</name>
</gene>
<dbReference type="InterPro" id="IPR013324">
    <property type="entry name" value="RNA_pol_sigma_r3/r4-like"/>
</dbReference>
<protein>
    <submittedName>
        <fullName evidence="1">RNA polymerase sigma factor, sigma-70 family</fullName>
    </submittedName>
</protein>
<dbReference type="EMBL" id="FNBN01000003">
    <property type="protein sequence ID" value="SDG15692.1"/>
    <property type="molecule type" value="Genomic_DNA"/>
</dbReference>
<dbReference type="Proteomes" id="UP000199045">
    <property type="component" value="Unassembled WGS sequence"/>
</dbReference>